<comment type="subcellular location">
    <subcellularLocation>
        <location evidence="2">Cell membrane</location>
        <topology evidence="2">Single-pass membrane protein</topology>
    </subcellularLocation>
</comment>
<organism evidence="20 21">
    <name type="scientific">Candidatus Mycobacterium wuenschmannii</name>
    <dbReference type="NCBI Taxonomy" id="3027808"/>
    <lineage>
        <taxon>Bacteria</taxon>
        <taxon>Bacillati</taxon>
        <taxon>Actinomycetota</taxon>
        <taxon>Actinomycetes</taxon>
        <taxon>Mycobacteriales</taxon>
        <taxon>Mycobacteriaceae</taxon>
        <taxon>Mycobacterium</taxon>
    </lineage>
</organism>
<keyword evidence="9" id="KW-0812">Transmembrane</keyword>
<dbReference type="Pfam" id="PF02611">
    <property type="entry name" value="CDH"/>
    <property type="match status" value="1"/>
</dbReference>
<evidence type="ECO:0000256" key="9">
    <source>
        <dbReference type="ARBA" id="ARBA00022692"/>
    </source>
</evidence>
<evidence type="ECO:0000313" key="21">
    <source>
        <dbReference type="Proteomes" id="UP001236585"/>
    </source>
</evidence>
<dbReference type="EMBL" id="CP126981">
    <property type="protein sequence ID" value="WIM88024.1"/>
    <property type="molecule type" value="Genomic_DNA"/>
</dbReference>
<evidence type="ECO:0000256" key="10">
    <source>
        <dbReference type="ARBA" id="ARBA00022801"/>
    </source>
</evidence>
<evidence type="ECO:0000256" key="4">
    <source>
        <dbReference type="ARBA" id="ARBA00005189"/>
    </source>
</evidence>
<name>A0ABY8VWJ9_9MYCO</name>
<evidence type="ECO:0000256" key="5">
    <source>
        <dbReference type="ARBA" id="ARBA00006435"/>
    </source>
</evidence>
<keyword evidence="14" id="KW-0594">Phospholipid biosynthesis</keyword>
<evidence type="ECO:0000313" key="20">
    <source>
        <dbReference type="EMBL" id="WIM88024.1"/>
    </source>
</evidence>
<dbReference type="GO" id="GO:0008715">
    <property type="term" value="F:CDP-diacylglycerol diphosphatase activity"/>
    <property type="evidence" value="ECO:0007669"/>
    <property type="project" value="UniProtKB-EC"/>
</dbReference>
<keyword evidence="12" id="KW-0443">Lipid metabolism</keyword>
<gene>
    <name evidence="20" type="ORF">PT015_00355</name>
</gene>
<evidence type="ECO:0000256" key="18">
    <source>
        <dbReference type="SAM" id="MobiDB-lite"/>
    </source>
</evidence>
<accession>A0ABY8VWJ9</accession>
<keyword evidence="10 20" id="KW-0378">Hydrolase</keyword>
<evidence type="ECO:0000256" key="7">
    <source>
        <dbReference type="ARBA" id="ARBA00022475"/>
    </source>
</evidence>
<comment type="catalytic activity">
    <reaction evidence="1">
        <text>a CDP-1,2-diacyl-sn-glycerol + H2O = a 1,2-diacyl-sn-glycero-3-phosphate + CMP + 2 H(+)</text>
        <dbReference type="Rhea" id="RHEA:15221"/>
        <dbReference type="ChEBI" id="CHEBI:15377"/>
        <dbReference type="ChEBI" id="CHEBI:15378"/>
        <dbReference type="ChEBI" id="CHEBI:58332"/>
        <dbReference type="ChEBI" id="CHEBI:58608"/>
        <dbReference type="ChEBI" id="CHEBI:60377"/>
        <dbReference type="EC" id="3.6.1.26"/>
    </reaction>
</comment>
<keyword evidence="8" id="KW-0444">Lipid biosynthesis</keyword>
<keyword evidence="13" id="KW-0472">Membrane</keyword>
<dbReference type="PROSITE" id="PS51318">
    <property type="entry name" value="TAT"/>
    <property type="match status" value="1"/>
</dbReference>
<evidence type="ECO:0000256" key="19">
    <source>
        <dbReference type="SAM" id="SignalP"/>
    </source>
</evidence>
<evidence type="ECO:0000256" key="1">
    <source>
        <dbReference type="ARBA" id="ARBA00001007"/>
    </source>
</evidence>
<evidence type="ECO:0000256" key="14">
    <source>
        <dbReference type="ARBA" id="ARBA00023209"/>
    </source>
</evidence>
<comment type="similarity">
    <text evidence="5">Belongs to the Cdh family.</text>
</comment>
<protein>
    <recommendedName>
        <fullName evidence="6">CDP-diacylglycerol diphosphatase</fullName>
        <ecNumber evidence="6">3.6.1.26</ecNumber>
    </recommendedName>
    <alternativeName>
        <fullName evidence="16">CDP-diacylglycerol phosphatidylhydrolase</fullName>
    </alternativeName>
    <alternativeName>
        <fullName evidence="17">CDP-diglyceride hydrolase</fullName>
    </alternativeName>
</protein>
<dbReference type="SUPFAM" id="SSF54197">
    <property type="entry name" value="HIT-like"/>
    <property type="match status" value="1"/>
</dbReference>
<dbReference type="Gene3D" id="3.30.428.30">
    <property type="entry name" value="HIT family - CDH-like"/>
    <property type="match status" value="1"/>
</dbReference>
<evidence type="ECO:0000256" key="8">
    <source>
        <dbReference type="ARBA" id="ARBA00022516"/>
    </source>
</evidence>
<evidence type="ECO:0000256" key="6">
    <source>
        <dbReference type="ARBA" id="ARBA00012375"/>
    </source>
</evidence>
<evidence type="ECO:0000256" key="2">
    <source>
        <dbReference type="ARBA" id="ARBA00004162"/>
    </source>
</evidence>
<evidence type="ECO:0000256" key="3">
    <source>
        <dbReference type="ARBA" id="ARBA00004927"/>
    </source>
</evidence>
<reference evidence="20 21" key="1">
    <citation type="journal article" date="2023" name="Microbiol. Resour. Announc.">
        <title>Complete Genome Sequence of Mycobacterium wuenschmanii, a novel Nontuberculous Mycobacterium Isolated from a captive population of Amazon Milk Frogs.</title>
        <authorList>
            <person name="Hicks J."/>
            <person name="Zeineldin M."/>
            <person name="Ward H."/>
            <person name="Wuenschmann A."/>
            <person name="Camp P."/>
            <person name="Farrell D."/>
            <person name="Lehman K."/>
            <person name="Thacker T."/>
            <person name="Cuthbert E."/>
        </authorList>
    </citation>
    <scope>NUCLEOTIDE SEQUENCE [LARGE SCALE GENOMIC DNA]</scope>
    <source>
        <strain evidence="20 21">Wuenschmanii</strain>
    </source>
</reference>
<keyword evidence="21" id="KW-1185">Reference proteome</keyword>
<dbReference type="InterPro" id="IPR006311">
    <property type="entry name" value="TAT_signal"/>
</dbReference>
<keyword evidence="11" id="KW-1133">Transmembrane helix</keyword>
<evidence type="ECO:0000256" key="13">
    <source>
        <dbReference type="ARBA" id="ARBA00023136"/>
    </source>
</evidence>
<comment type="pathway">
    <text evidence="3">Phospholipid metabolism; CDP-diacylglycerol degradation; phosphatidate from CDP-diacylglycerol: step 1/1.</text>
</comment>
<sequence>MAQESSTNQGVSRRLFIATSAAVGASAALAGTGIWPAFADPAGGNCGSDNDDVSLWKDVKDATPQAPGSNKKVEFPTNPKNPERKDGYAVHTGGPGFGAWDWLILPLIRATGIECHKSWAPDQMLNLWPWAGKWANDSDSHLAGQDWVLAINSGNTHKIPQLHIHVTKFDNKIRKELTAALKTTKPATTASDWSKHTVTLDNRLYRWLQLGSLDHQLFTEVRNYVAKSDGAMADQIIAVVQVDHTKPGSGFYILNSDKALSSHAPFGIDYVENLMYRG</sequence>
<dbReference type="Proteomes" id="UP001236585">
    <property type="component" value="Chromosome"/>
</dbReference>
<evidence type="ECO:0000256" key="17">
    <source>
        <dbReference type="ARBA" id="ARBA00032892"/>
    </source>
</evidence>
<feature type="signal peptide" evidence="19">
    <location>
        <begin position="1"/>
        <end position="30"/>
    </location>
</feature>
<dbReference type="InterPro" id="IPR003763">
    <property type="entry name" value="CDP-diacylglyc_Pase"/>
</dbReference>
<feature type="region of interest" description="Disordered" evidence="18">
    <location>
        <begin position="61"/>
        <end position="85"/>
    </location>
</feature>
<evidence type="ECO:0000256" key="11">
    <source>
        <dbReference type="ARBA" id="ARBA00022989"/>
    </source>
</evidence>
<comment type="pathway">
    <text evidence="4">Lipid metabolism.</text>
</comment>
<keyword evidence="7" id="KW-1003">Cell membrane</keyword>
<dbReference type="InterPro" id="IPR036265">
    <property type="entry name" value="HIT-like_sf"/>
</dbReference>
<keyword evidence="15" id="KW-1208">Phospholipid metabolism</keyword>
<evidence type="ECO:0000256" key="15">
    <source>
        <dbReference type="ARBA" id="ARBA00023264"/>
    </source>
</evidence>
<evidence type="ECO:0000256" key="16">
    <source>
        <dbReference type="ARBA" id="ARBA00032888"/>
    </source>
</evidence>
<dbReference type="RefSeq" id="WP_285188009.1">
    <property type="nucleotide sequence ID" value="NZ_CP126981.1"/>
</dbReference>
<dbReference type="EC" id="3.6.1.26" evidence="6"/>
<proteinExistence type="inferred from homology"/>
<feature type="chain" id="PRO_5047077373" description="CDP-diacylglycerol diphosphatase" evidence="19">
    <location>
        <begin position="31"/>
        <end position="278"/>
    </location>
</feature>
<evidence type="ECO:0000256" key="12">
    <source>
        <dbReference type="ARBA" id="ARBA00023098"/>
    </source>
</evidence>
<keyword evidence="19" id="KW-0732">Signal</keyword>